<accession>A0A2K3JZK9</accession>
<dbReference type="AlphaFoldDB" id="A0A2K3JZK9"/>
<organism evidence="1 2">
    <name type="scientific">Trifolium pratense</name>
    <name type="common">Red clover</name>
    <dbReference type="NCBI Taxonomy" id="57577"/>
    <lineage>
        <taxon>Eukaryota</taxon>
        <taxon>Viridiplantae</taxon>
        <taxon>Streptophyta</taxon>
        <taxon>Embryophyta</taxon>
        <taxon>Tracheophyta</taxon>
        <taxon>Spermatophyta</taxon>
        <taxon>Magnoliopsida</taxon>
        <taxon>eudicotyledons</taxon>
        <taxon>Gunneridae</taxon>
        <taxon>Pentapetalae</taxon>
        <taxon>rosids</taxon>
        <taxon>fabids</taxon>
        <taxon>Fabales</taxon>
        <taxon>Fabaceae</taxon>
        <taxon>Papilionoideae</taxon>
        <taxon>50 kb inversion clade</taxon>
        <taxon>NPAAA clade</taxon>
        <taxon>Hologalegina</taxon>
        <taxon>IRL clade</taxon>
        <taxon>Trifolieae</taxon>
        <taxon>Trifolium</taxon>
    </lineage>
</organism>
<proteinExistence type="predicted"/>
<gene>
    <name evidence="1" type="ORF">L195_g051442</name>
</gene>
<sequence length="71" mass="7511">MGRWDEKFSIYCGQVLGHELSYVVEMEKWGDQVVGCGSLIQGENGNCSKHLRCRPGSSAAGLPAAVPAAAS</sequence>
<name>A0A2K3JZK9_TRIPR</name>
<dbReference type="Proteomes" id="UP000236291">
    <property type="component" value="Unassembled WGS sequence"/>
</dbReference>
<evidence type="ECO:0000313" key="2">
    <source>
        <dbReference type="Proteomes" id="UP000236291"/>
    </source>
</evidence>
<evidence type="ECO:0000313" key="1">
    <source>
        <dbReference type="EMBL" id="PNX59487.1"/>
    </source>
</evidence>
<protein>
    <submittedName>
        <fullName evidence="1">Uncharacterized protein</fullName>
    </submittedName>
</protein>
<comment type="caution">
    <text evidence="1">The sequence shown here is derived from an EMBL/GenBank/DDBJ whole genome shotgun (WGS) entry which is preliminary data.</text>
</comment>
<dbReference type="EMBL" id="ASHM01080785">
    <property type="protein sequence ID" value="PNX59487.1"/>
    <property type="molecule type" value="Genomic_DNA"/>
</dbReference>
<reference evidence="1 2" key="1">
    <citation type="journal article" date="2014" name="Am. J. Bot.">
        <title>Genome assembly and annotation for red clover (Trifolium pratense; Fabaceae).</title>
        <authorList>
            <person name="Istvanek J."/>
            <person name="Jaros M."/>
            <person name="Krenek A."/>
            <person name="Repkova J."/>
        </authorList>
    </citation>
    <scope>NUCLEOTIDE SEQUENCE [LARGE SCALE GENOMIC DNA]</scope>
    <source>
        <strain evidence="2">cv. Tatra</strain>
        <tissue evidence="1">Young leaves</tissue>
    </source>
</reference>
<reference evidence="1 2" key="2">
    <citation type="journal article" date="2017" name="Front. Plant Sci.">
        <title>Gene Classification and Mining of Molecular Markers Useful in Red Clover (Trifolium pratense) Breeding.</title>
        <authorList>
            <person name="Istvanek J."/>
            <person name="Dluhosova J."/>
            <person name="Dluhos P."/>
            <person name="Patkova L."/>
            <person name="Nedelnik J."/>
            <person name="Repkova J."/>
        </authorList>
    </citation>
    <scope>NUCLEOTIDE SEQUENCE [LARGE SCALE GENOMIC DNA]</scope>
    <source>
        <strain evidence="2">cv. Tatra</strain>
        <tissue evidence="1">Young leaves</tissue>
    </source>
</reference>